<dbReference type="GO" id="GO:0005829">
    <property type="term" value="C:cytosol"/>
    <property type="evidence" value="ECO:0007669"/>
    <property type="project" value="TreeGrafter"/>
</dbReference>
<evidence type="ECO:0000256" key="5">
    <source>
        <dbReference type="SAM" id="MobiDB-lite"/>
    </source>
</evidence>
<evidence type="ECO:0000256" key="1">
    <source>
        <dbReference type="ARBA" id="ARBA00004370"/>
    </source>
</evidence>
<feature type="transmembrane region" description="Helical" evidence="6">
    <location>
        <begin position="393"/>
        <end position="410"/>
    </location>
</feature>
<evidence type="ECO:0000256" key="4">
    <source>
        <dbReference type="ARBA" id="ARBA00023136"/>
    </source>
</evidence>
<feature type="region of interest" description="Disordered" evidence="5">
    <location>
        <begin position="44"/>
        <end position="78"/>
    </location>
</feature>
<evidence type="ECO:0000259" key="7">
    <source>
        <dbReference type="SMART" id="SM01158"/>
    </source>
</evidence>
<dbReference type="OrthoDB" id="2012278at2759"/>
<dbReference type="PANTHER" id="PTHR13608">
    <property type="entry name" value="ARMADILLO-LIKE HELICAL DOMAIN-CONTAINING PROTEIN 3"/>
    <property type="match status" value="1"/>
</dbReference>
<evidence type="ECO:0000256" key="3">
    <source>
        <dbReference type="ARBA" id="ARBA00022989"/>
    </source>
</evidence>
<keyword evidence="4 6" id="KW-0472">Membrane</keyword>
<comment type="subcellular location">
    <subcellularLocation>
        <location evidence="1">Membrane</location>
    </subcellularLocation>
</comment>
<gene>
    <name evidence="8" type="ORF">FBUS_01660</name>
</gene>
<feature type="domain" description="Armadillo-like helical" evidence="7">
    <location>
        <begin position="228"/>
        <end position="489"/>
    </location>
</feature>
<dbReference type="PANTHER" id="PTHR13608:SF3">
    <property type="entry name" value="ARMADILLO-LIKE HELICAL DOMAIN-CONTAINING PROTEIN 3"/>
    <property type="match status" value="1"/>
</dbReference>
<evidence type="ECO:0000256" key="2">
    <source>
        <dbReference type="ARBA" id="ARBA00022692"/>
    </source>
</evidence>
<keyword evidence="9" id="KW-1185">Reference proteome</keyword>
<comment type="caution">
    <text evidence="8">The sequence shown here is derived from an EMBL/GenBank/DDBJ whole genome shotgun (WGS) entry which is preliminary data.</text>
</comment>
<dbReference type="EMBL" id="LUCM01000577">
    <property type="protein sequence ID" value="KAA0200353.1"/>
    <property type="molecule type" value="Genomic_DNA"/>
</dbReference>
<evidence type="ECO:0000313" key="9">
    <source>
        <dbReference type="Proteomes" id="UP000728185"/>
    </source>
</evidence>
<sequence length="507" mass="57795">MSDYFVRESRATDFQTVSLQFVDDRLLRAFSTDSMIGFSVMQSHSAPGRAVPAEDARDSDRQTVSSMEGSIAAASTDRNRSLVTSTYMNQESDDHTEHTVLSVPLNGFSGDNISTHEQAGEAAMLGTLEPRNLLADLLEYCSIVMQDVKTPESLNSCHLCFIIVLSITQSPMACSILHDPHITFNVWIHQQRSRRRKSPPDACSSFSSRPIAIAILSGFVHVFLSIYVCMYICSLIVEFVRGHLMKRLPYRLYGLSLSICHNLLCYQIKHKIRLNFDWKQLWSALLSLLQFVRNLDDSYLPVTASFSLIQKVLELFNLCILQGDSFLQSAGVYDDLYYELIRMHELFQSLHEYGERSSVFPLLFPLIYLTNPDASLKAVVLRVVLQMGNIRRLSLFYTTCSLLFGYLFIFSPRSIVNHFKAKIAAFSTANSLTSLTENQVLEVVRDNYDSLTLRVHDDLNVPEIYVEEDDRLLFETLVETVLKQTRKDCMETSLELQSYFHEFSAIF</sequence>
<dbReference type="AlphaFoldDB" id="A0A8E0S3Z1"/>
<accession>A0A8E0S3Z1</accession>
<dbReference type="Proteomes" id="UP000728185">
    <property type="component" value="Unassembled WGS sequence"/>
</dbReference>
<dbReference type="SMART" id="SM01158">
    <property type="entry name" value="DUF1741"/>
    <property type="match status" value="1"/>
</dbReference>
<proteinExistence type="predicted"/>
<dbReference type="InterPro" id="IPR013636">
    <property type="entry name" value="ARMH3_C"/>
</dbReference>
<feature type="transmembrane region" description="Helical" evidence="6">
    <location>
        <begin position="211"/>
        <end position="237"/>
    </location>
</feature>
<protein>
    <submittedName>
        <fullName evidence="8">Succinate dehydrogenase (Ubiquinone) iron-sulfur protein</fullName>
    </submittedName>
</protein>
<dbReference type="GO" id="GO:0016020">
    <property type="term" value="C:membrane"/>
    <property type="evidence" value="ECO:0007669"/>
    <property type="project" value="UniProtKB-SubCell"/>
</dbReference>
<keyword evidence="2 6" id="KW-0812">Transmembrane</keyword>
<reference evidence="8" key="1">
    <citation type="submission" date="2019-05" db="EMBL/GenBank/DDBJ databases">
        <title>Annotation for the trematode Fasciolopsis buski.</title>
        <authorList>
            <person name="Choi Y.-J."/>
        </authorList>
    </citation>
    <scope>NUCLEOTIDE SEQUENCE</scope>
    <source>
        <strain evidence="8">HT</strain>
        <tissue evidence="8">Whole worm</tissue>
    </source>
</reference>
<name>A0A8E0S3Z1_9TREM</name>
<evidence type="ECO:0000313" key="8">
    <source>
        <dbReference type="EMBL" id="KAA0200353.1"/>
    </source>
</evidence>
<evidence type="ECO:0000256" key="6">
    <source>
        <dbReference type="SAM" id="Phobius"/>
    </source>
</evidence>
<feature type="compositionally biased region" description="Basic and acidic residues" evidence="5">
    <location>
        <begin position="52"/>
        <end position="61"/>
    </location>
</feature>
<keyword evidence="3 6" id="KW-1133">Transmembrane helix</keyword>
<dbReference type="InterPro" id="IPR039868">
    <property type="entry name" value="ARMD3-like"/>
</dbReference>
<organism evidence="8 9">
    <name type="scientific">Fasciolopsis buskii</name>
    <dbReference type="NCBI Taxonomy" id="27845"/>
    <lineage>
        <taxon>Eukaryota</taxon>
        <taxon>Metazoa</taxon>
        <taxon>Spiralia</taxon>
        <taxon>Lophotrochozoa</taxon>
        <taxon>Platyhelminthes</taxon>
        <taxon>Trematoda</taxon>
        <taxon>Digenea</taxon>
        <taxon>Plagiorchiida</taxon>
        <taxon>Echinostomata</taxon>
        <taxon>Echinostomatoidea</taxon>
        <taxon>Fasciolidae</taxon>
        <taxon>Fasciolopsis</taxon>
    </lineage>
</organism>
<dbReference type="Pfam" id="PF08427">
    <property type="entry name" value="ARMH3_C"/>
    <property type="match status" value="2"/>
</dbReference>